<dbReference type="AlphaFoldDB" id="A0A2N9EFV7"/>
<evidence type="ECO:0000256" key="1">
    <source>
        <dbReference type="SAM" id="Phobius"/>
    </source>
</evidence>
<feature type="transmembrane region" description="Helical" evidence="1">
    <location>
        <begin position="12"/>
        <end position="33"/>
    </location>
</feature>
<gene>
    <name evidence="2" type="ORF">FSB_LOCUS1406</name>
</gene>
<proteinExistence type="predicted"/>
<keyword evidence="1" id="KW-0812">Transmembrane</keyword>
<evidence type="ECO:0000313" key="2">
    <source>
        <dbReference type="EMBL" id="SPC73524.1"/>
    </source>
</evidence>
<keyword evidence="1" id="KW-0472">Membrane</keyword>
<keyword evidence="1" id="KW-1133">Transmembrane helix</keyword>
<accession>A0A2N9EFV7</accession>
<reference evidence="2" key="1">
    <citation type="submission" date="2018-02" db="EMBL/GenBank/DDBJ databases">
        <authorList>
            <person name="Cohen D.B."/>
            <person name="Kent A.D."/>
        </authorList>
    </citation>
    <scope>NUCLEOTIDE SEQUENCE</scope>
</reference>
<protein>
    <submittedName>
        <fullName evidence="2">Uncharacterized protein</fullName>
    </submittedName>
</protein>
<name>A0A2N9EFV7_FAGSY</name>
<sequence>MEVKKAKGGIYSLAFFVMLILLNTYCCSAALLFKSNTTVLCNGHLDECLIEDDLDLDLEFLMNPYIGRLLADTKGGIYDSLKASSPACNDGCGRPKCDAKNVFACR</sequence>
<organism evidence="2">
    <name type="scientific">Fagus sylvatica</name>
    <name type="common">Beechnut</name>
    <dbReference type="NCBI Taxonomy" id="28930"/>
    <lineage>
        <taxon>Eukaryota</taxon>
        <taxon>Viridiplantae</taxon>
        <taxon>Streptophyta</taxon>
        <taxon>Embryophyta</taxon>
        <taxon>Tracheophyta</taxon>
        <taxon>Spermatophyta</taxon>
        <taxon>Magnoliopsida</taxon>
        <taxon>eudicotyledons</taxon>
        <taxon>Gunneridae</taxon>
        <taxon>Pentapetalae</taxon>
        <taxon>rosids</taxon>
        <taxon>fabids</taxon>
        <taxon>Fagales</taxon>
        <taxon>Fagaceae</taxon>
        <taxon>Fagus</taxon>
    </lineage>
</organism>
<dbReference type="EMBL" id="OIVN01000061">
    <property type="protein sequence ID" value="SPC73524.1"/>
    <property type="molecule type" value="Genomic_DNA"/>
</dbReference>